<organism evidence="2 3">
    <name type="scientific">Palleronia caenipelagi</name>
    <dbReference type="NCBI Taxonomy" id="2489174"/>
    <lineage>
        <taxon>Bacteria</taxon>
        <taxon>Pseudomonadati</taxon>
        <taxon>Pseudomonadota</taxon>
        <taxon>Alphaproteobacteria</taxon>
        <taxon>Rhodobacterales</taxon>
        <taxon>Roseobacteraceae</taxon>
        <taxon>Palleronia</taxon>
    </lineage>
</organism>
<gene>
    <name evidence="2" type="ORF">FEV53_06885</name>
</gene>
<evidence type="ECO:0000313" key="3">
    <source>
        <dbReference type="Proteomes" id="UP000318590"/>
    </source>
</evidence>
<dbReference type="AlphaFoldDB" id="A0A547Q6T6"/>
<feature type="domain" description="Phosphatidate phosphatase APP1 catalytic" evidence="1">
    <location>
        <begin position="146"/>
        <end position="299"/>
    </location>
</feature>
<proteinExistence type="predicted"/>
<comment type="caution">
    <text evidence="2">The sequence shown here is derived from an EMBL/GenBank/DDBJ whole genome shotgun (WGS) entry which is preliminary data.</text>
</comment>
<keyword evidence="3" id="KW-1185">Reference proteome</keyword>
<dbReference type="PANTHER" id="PTHR28208:SF3">
    <property type="entry name" value="PHOSPHATIDATE PHOSPHATASE APP1"/>
    <property type="match status" value="1"/>
</dbReference>
<protein>
    <submittedName>
        <fullName evidence="2">DUF2183 domain-containing protein</fullName>
    </submittedName>
</protein>
<reference evidence="2 3" key="1">
    <citation type="submission" date="2019-06" db="EMBL/GenBank/DDBJ databases">
        <title>Paenimaribius caenipelagi gen. nov., sp. nov., isolated from a tidal flat.</title>
        <authorList>
            <person name="Yoon J.-H."/>
        </authorList>
    </citation>
    <scope>NUCLEOTIDE SEQUENCE [LARGE SCALE GENOMIC DNA]</scope>
    <source>
        <strain evidence="2 3">JBTF-M29</strain>
    </source>
</reference>
<evidence type="ECO:0000259" key="1">
    <source>
        <dbReference type="Pfam" id="PF09949"/>
    </source>
</evidence>
<dbReference type="OrthoDB" id="9789875at2"/>
<name>A0A547Q6T6_9RHOB</name>
<dbReference type="Proteomes" id="UP000318590">
    <property type="component" value="Unassembled WGS sequence"/>
</dbReference>
<dbReference type="Pfam" id="PF09949">
    <property type="entry name" value="APP1_cat"/>
    <property type="match status" value="1"/>
</dbReference>
<dbReference type="GO" id="GO:0008195">
    <property type="term" value="F:phosphatidate phosphatase activity"/>
    <property type="evidence" value="ECO:0007669"/>
    <property type="project" value="InterPro"/>
</dbReference>
<dbReference type="InterPro" id="IPR019236">
    <property type="entry name" value="APP1_cat"/>
</dbReference>
<dbReference type="InterPro" id="IPR052935">
    <property type="entry name" value="Mg2+_PAP"/>
</dbReference>
<dbReference type="PANTHER" id="PTHR28208">
    <property type="entry name" value="PHOSPHATIDATE PHOSPHATASE APP1"/>
    <property type="match status" value="1"/>
</dbReference>
<dbReference type="RefSeq" id="WP_142834074.1">
    <property type="nucleotide sequence ID" value="NZ_VFSV01000008.1"/>
</dbReference>
<sequence length="349" mass="37523">MATGGLKRMVHRVALAGERALARVFPNPRPDRPVLDPYRGYSAEGGIVLRGRVLASLRRTTPDPTQSRWQNLREMAALFMTDEVSGVRVTAPTYNVSALSDEEGYFSMVVPVEMAAGPHHVLLEIESDPSSRVMAPVQVTGPGATIGVISDIDDTVMQTGAHSLAKNLWTTFTGSALSRHVYPDAVVLLDHLSDHGRNPVFFVSSSPWNLHAFLVSVFDRAGLVFAPLFLRDLGLSESQFITPQGGHGGHKGQAIDQIMSANPGLPFVLIGDTGQHDAHVYLDACHRHGGRIKAVVLREPVPGTSDDDRAAIASIRRLGVPAVVTSDFATVPDAFTRDGVDLGMVSDDP</sequence>
<evidence type="ECO:0000313" key="2">
    <source>
        <dbReference type="EMBL" id="TRD22084.1"/>
    </source>
</evidence>
<dbReference type="EMBL" id="VFSV01000008">
    <property type="protein sequence ID" value="TRD22084.1"/>
    <property type="molecule type" value="Genomic_DNA"/>
</dbReference>
<accession>A0A547Q6T6</accession>